<dbReference type="InterPro" id="IPR043129">
    <property type="entry name" value="ATPase_NBD"/>
</dbReference>
<evidence type="ECO:0000256" key="5">
    <source>
        <dbReference type="RuleBase" id="RU003733"/>
    </source>
</evidence>
<dbReference type="OrthoDB" id="9805576at2"/>
<dbReference type="Proteomes" id="UP000185434">
    <property type="component" value="Chromosome"/>
</dbReference>
<evidence type="ECO:0000259" key="7">
    <source>
        <dbReference type="Pfam" id="PF02782"/>
    </source>
</evidence>
<sequence>MSLRCFVGLDVGTSSTKAVLVAVETGEVLRTVTRSHEVRRGAAGLVEMDQEIWWDEFRSIYPELTAAVEGVEPGIAGIGVSGMGPCVAVTDADDHPIAPSALYGVDARAREQIDALAARFGQDELLARYDSQLTTQAGGPKLVWFAEHHPEDFAEPTRLYMPSSALIRKLTGEYVLDRQSASQCTPLYDPETCEWDEEMWRALSPGTIPPRLGWSDEICGHTRTREDLPALAAGIPVTFGTVDAWAEQESVGAVADHELFLMYGTTLFLVANSTRRARHPAMWGTTGTRAGMRNLAGGLATSGSLTDWMRRITGEDDYSVLTAEAAEVAPGCDGLMVLPYFAGERTPVQDPDARGIIAGLTLDHTRAHLYRAMLEGTALAVRHNIEVMEAAGLRIDTIACAGGGVTSDLWPQIVSDVTGRAQVRRRHHVGAALGDAFLVARALGEVESIDPWNPVEYVFEPRTSDAVDYDRRYADYRALYERTTEIAHHLAADGEAAGGAED</sequence>
<dbReference type="KEGG" id="cfk:CFRA_05600"/>
<dbReference type="GO" id="GO:0016773">
    <property type="term" value="F:phosphotransferase activity, alcohol group as acceptor"/>
    <property type="evidence" value="ECO:0007669"/>
    <property type="project" value="InterPro"/>
</dbReference>
<dbReference type="GO" id="GO:0016301">
    <property type="term" value="F:kinase activity"/>
    <property type="evidence" value="ECO:0007669"/>
    <property type="project" value="UniProtKB-KW"/>
</dbReference>
<keyword evidence="9" id="KW-1185">Reference proteome</keyword>
<proteinExistence type="inferred from homology"/>
<accession>A0A1L7CSI4</accession>
<dbReference type="InterPro" id="IPR018485">
    <property type="entry name" value="FGGY_C"/>
</dbReference>
<protein>
    <recommendedName>
        <fullName evidence="10">Sugar kinase</fullName>
    </recommendedName>
</protein>
<feature type="domain" description="Carbohydrate kinase FGGY N-terminal" evidence="6">
    <location>
        <begin position="6"/>
        <end position="244"/>
    </location>
</feature>
<dbReference type="SUPFAM" id="SSF53067">
    <property type="entry name" value="Actin-like ATPase domain"/>
    <property type="match status" value="2"/>
</dbReference>
<dbReference type="GO" id="GO:0042732">
    <property type="term" value="P:D-xylose metabolic process"/>
    <property type="evidence" value="ECO:0007669"/>
    <property type="project" value="UniProtKB-KW"/>
</dbReference>
<keyword evidence="4 5" id="KW-0418">Kinase</keyword>
<evidence type="ECO:0000256" key="3">
    <source>
        <dbReference type="ARBA" id="ARBA00022679"/>
    </source>
</evidence>
<keyword evidence="3 5" id="KW-0808">Transferase</keyword>
<dbReference type="InterPro" id="IPR000577">
    <property type="entry name" value="Carb_kinase_FGGY"/>
</dbReference>
<dbReference type="STRING" id="1437875.CFRA_05600"/>
<dbReference type="PROSITE" id="PS00445">
    <property type="entry name" value="FGGY_KINASES_2"/>
    <property type="match status" value="1"/>
</dbReference>
<dbReference type="PIRSF" id="PIRSF000538">
    <property type="entry name" value="GlpK"/>
    <property type="match status" value="1"/>
</dbReference>
<dbReference type="PANTHER" id="PTHR43095:SF5">
    <property type="entry name" value="XYLULOSE KINASE"/>
    <property type="match status" value="1"/>
</dbReference>
<dbReference type="CDD" id="cd07804">
    <property type="entry name" value="ASKHA_NBD_FGGY_RrXK-like"/>
    <property type="match status" value="1"/>
</dbReference>
<keyword evidence="2" id="KW-0119">Carbohydrate metabolism</keyword>
<dbReference type="EMBL" id="CP009247">
    <property type="protein sequence ID" value="APT88806.1"/>
    <property type="molecule type" value="Genomic_DNA"/>
</dbReference>
<dbReference type="InterPro" id="IPR050406">
    <property type="entry name" value="FGGY_Carb_Kinase"/>
</dbReference>
<evidence type="ECO:0000256" key="2">
    <source>
        <dbReference type="ARBA" id="ARBA00022629"/>
    </source>
</evidence>
<dbReference type="InterPro" id="IPR018483">
    <property type="entry name" value="Carb_kinase_FGGY_CS"/>
</dbReference>
<evidence type="ECO:0000256" key="1">
    <source>
        <dbReference type="ARBA" id="ARBA00009156"/>
    </source>
</evidence>
<organism evidence="8 9">
    <name type="scientific">Corynebacterium frankenforstense DSM 45800</name>
    <dbReference type="NCBI Taxonomy" id="1437875"/>
    <lineage>
        <taxon>Bacteria</taxon>
        <taxon>Bacillati</taxon>
        <taxon>Actinomycetota</taxon>
        <taxon>Actinomycetes</taxon>
        <taxon>Mycobacteriales</taxon>
        <taxon>Corynebacteriaceae</taxon>
        <taxon>Corynebacterium</taxon>
    </lineage>
</organism>
<dbReference type="RefSeq" id="WP_075663792.1">
    <property type="nucleotide sequence ID" value="NZ_CP009247.1"/>
</dbReference>
<dbReference type="Gene3D" id="3.30.420.40">
    <property type="match status" value="2"/>
</dbReference>
<evidence type="ECO:0000313" key="9">
    <source>
        <dbReference type="Proteomes" id="UP000185434"/>
    </source>
</evidence>
<dbReference type="AlphaFoldDB" id="A0A1L7CSI4"/>
<keyword evidence="2" id="KW-0859">Xylose metabolism</keyword>
<dbReference type="InterPro" id="IPR018484">
    <property type="entry name" value="FGGY_N"/>
</dbReference>
<evidence type="ECO:0000256" key="4">
    <source>
        <dbReference type="ARBA" id="ARBA00022777"/>
    </source>
</evidence>
<feature type="domain" description="Carbohydrate kinase FGGY C-terminal" evidence="7">
    <location>
        <begin position="261"/>
        <end position="442"/>
    </location>
</feature>
<reference evidence="8 9" key="1">
    <citation type="submission" date="2014-08" db="EMBL/GenBank/DDBJ databases">
        <title>Complete genome sequence of Corynebacterium frankenforstense ST18(T) (=DSM 45800(T)), isolated from raw cow milk.</title>
        <authorList>
            <person name="Ruckert C."/>
            <person name="Albersmeier A."/>
            <person name="Winkler A."/>
            <person name="Lipski A."/>
            <person name="Kalinowski J."/>
        </authorList>
    </citation>
    <scope>NUCLEOTIDE SEQUENCE [LARGE SCALE GENOMIC DNA]</scope>
    <source>
        <strain evidence="8 9">ST18</strain>
    </source>
</reference>
<evidence type="ECO:0000259" key="6">
    <source>
        <dbReference type="Pfam" id="PF00370"/>
    </source>
</evidence>
<name>A0A1L7CSI4_9CORY</name>
<evidence type="ECO:0008006" key="10">
    <source>
        <dbReference type="Google" id="ProtNLM"/>
    </source>
</evidence>
<evidence type="ECO:0000313" key="8">
    <source>
        <dbReference type="EMBL" id="APT88806.1"/>
    </source>
</evidence>
<gene>
    <name evidence="8" type="ORF">CFRA_05600</name>
</gene>
<dbReference type="Pfam" id="PF00370">
    <property type="entry name" value="FGGY_N"/>
    <property type="match status" value="1"/>
</dbReference>
<dbReference type="Pfam" id="PF02782">
    <property type="entry name" value="FGGY_C"/>
    <property type="match status" value="1"/>
</dbReference>
<dbReference type="PANTHER" id="PTHR43095">
    <property type="entry name" value="SUGAR KINASE"/>
    <property type="match status" value="1"/>
</dbReference>
<comment type="similarity">
    <text evidence="1 5">Belongs to the FGGY kinase family.</text>
</comment>